<proteinExistence type="predicted"/>
<dbReference type="EMBL" id="VJXY01000161">
    <property type="protein sequence ID" value="MBD6621294.1"/>
    <property type="molecule type" value="Genomic_DNA"/>
</dbReference>
<dbReference type="AlphaFoldDB" id="A0AA41BAP0"/>
<dbReference type="RefSeq" id="WP_191762616.1">
    <property type="nucleotide sequence ID" value="NZ_VJXY01000161.1"/>
</dbReference>
<dbReference type="Proteomes" id="UP001165986">
    <property type="component" value="Unassembled WGS sequence"/>
</dbReference>
<comment type="caution">
    <text evidence="1">The sequence shown here is derived from an EMBL/GenBank/DDBJ whole genome shotgun (WGS) entry which is preliminary data.</text>
</comment>
<evidence type="ECO:0000313" key="2">
    <source>
        <dbReference type="Proteomes" id="UP001165986"/>
    </source>
</evidence>
<evidence type="ECO:0000313" key="1">
    <source>
        <dbReference type="EMBL" id="MBD6621294.1"/>
    </source>
</evidence>
<organism evidence="1 2">
    <name type="scientific">Komarekiella delphini-convector SJRDD-AB1</name>
    <dbReference type="NCBI Taxonomy" id="2593771"/>
    <lineage>
        <taxon>Bacteria</taxon>
        <taxon>Bacillati</taxon>
        <taxon>Cyanobacteriota</taxon>
        <taxon>Cyanophyceae</taxon>
        <taxon>Nostocales</taxon>
        <taxon>Nostocaceae</taxon>
        <taxon>Komarekiella</taxon>
        <taxon>Komarekiella delphini-convector</taxon>
    </lineage>
</organism>
<reference evidence="1" key="1">
    <citation type="submission" date="2019-07" db="EMBL/GenBank/DDBJ databases">
        <title>Toxilogical consequences of a new and cryptic species of cyanobacteria (Komarekiella delphini-convector) recovered from the epidermis of a bottlenose dolphin and 1500 ft. in the air.</title>
        <authorList>
            <person name="Brown A.O."/>
            <person name="Dvorak P."/>
            <person name="Villanueva C.D."/>
            <person name="Foss A.J."/>
            <person name="Garvey A.D."/>
            <person name="Gibson Q.A."/>
            <person name="Johansen J.R."/>
            <person name="Casamatta D.A."/>
        </authorList>
    </citation>
    <scope>NUCLEOTIDE SEQUENCE</scope>
    <source>
        <strain evidence="1">SJRDD-AB1</strain>
    </source>
</reference>
<accession>A0AA41BAP0</accession>
<keyword evidence="2" id="KW-1185">Reference proteome</keyword>
<gene>
    <name evidence="1" type="ORF">FNW02_37825</name>
</gene>
<sequence>MSKRVPYRFRTDIDVESLDGILTNFLRSKNAAITEKEKVIGATRAYWLPFALKEKGEYSDEQLKQYARAAIYKLRMHINYLAENFGLLDEGEQAISNDKFLSTKSLMPRQPATAEKLTSVLAPPASKNKLGALDLVEQVEPCFTSSTETQAEYTPDDFIYHQDDDTFQEMFS</sequence>
<protein>
    <submittedName>
        <fullName evidence="1">Uncharacterized protein</fullName>
    </submittedName>
</protein>
<name>A0AA41BAP0_9NOST</name>